<dbReference type="InterPro" id="IPR002900">
    <property type="entry name" value="DUF38/FTH_CAE_spp"/>
</dbReference>
<protein>
    <recommendedName>
        <fullName evidence="1">DUF38 domain-containing protein</fullName>
    </recommendedName>
</protein>
<evidence type="ECO:0000313" key="3">
    <source>
        <dbReference type="Proteomes" id="UP000827892"/>
    </source>
</evidence>
<dbReference type="PANTHER" id="PTHR31006:SF8">
    <property type="entry name" value="F-BOX DOMAIN-CONTAINING PROTEIN-RELATED"/>
    <property type="match status" value="1"/>
</dbReference>
<dbReference type="Pfam" id="PF01827">
    <property type="entry name" value="FTH"/>
    <property type="match status" value="1"/>
</dbReference>
<dbReference type="OMA" id="AVCRITH"/>
<proteinExistence type="predicted"/>
<accession>A0AAE8ZW06</accession>
<dbReference type="EMBL" id="CP090895">
    <property type="protein sequence ID" value="ULT87759.1"/>
    <property type="molecule type" value="Genomic_DNA"/>
</dbReference>
<evidence type="ECO:0000313" key="2">
    <source>
        <dbReference type="EMBL" id="ULT87759.1"/>
    </source>
</evidence>
<organism evidence="2 3">
    <name type="scientific">Caenorhabditis briggsae</name>
    <dbReference type="NCBI Taxonomy" id="6238"/>
    <lineage>
        <taxon>Eukaryota</taxon>
        <taxon>Metazoa</taxon>
        <taxon>Ecdysozoa</taxon>
        <taxon>Nematoda</taxon>
        <taxon>Chromadorea</taxon>
        <taxon>Rhabditida</taxon>
        <taxon>Rhabditina</taxon>
        <taxon>Rhabditomorpha</taxon>
        <taxon>Rhabditoidea</taxon>
        <taxon>Rhabditidae</taxon>
        <taxon>Peloderinae</taxon>
        <taxon>Caenorhabditis</taxon>
    </lineage>
</organism>
<dbReference type="Proteomes" id="UP000827892">
    <property type="component" value="Chromosome V"/>
</dbReference>
<dbReference type="InterPro" id="IPR042317">
    <property type="entry name" value="She-1-like"/>
</dbReference>
<feature type="domain" description="DUF38" evidence="1">
    <location>
        <begin position="111"/>
        <end position="236"/>
    </location>
</feature>
<sequence length="321" mass="37974">MIRKARPIWQELPDHFKTDVVKILDFKSRCCLKICSGSDQILVKSCSNNFKTVVISPPDKLELDHKIYTCSGIDQLISLVIHIFEHPKSSAKQIEFNFDRRNEPENVQFFLETFLCCLKANMKNIKFKCRVFNYQEYHNRILEDHFLKVLQLFDSKHLIEINLSSAISSDFIEKVCASEQWKNAKKLKIMGHFDYDFPIEHFLHFNRIIIKNIRSLSAEKSCKFIENFLNKNPSKGSMFTLETDIPLLIDEILPKLPNEWQGGTYLMNLPQYVHSRVYDMKDPKLKLVLKFERDAILGAVCDEQWMEADFRWSVYRCRMDW</sequence>
<dbReference type="PANTHER" id="PTHR31006">
    <property type="entry name" value="F-BOX DOMAIN-CONTAINING PROTEIN-RELATED-RELATED"/>
    <property type="match status" value="1"/>
</dbReference>
<reference evidence="2 3" key="1">
    <citation type="submission" date="2022-02" db="EMBL/GenBank/DDBJ databases">
        <title>Chromosome-level reference genomes for two strains of Caenorhabditis briggsae: an improved platform for comparative genomics.</title>
        <authorList>
            <person name="Stevens L."/>
            <person name="Andersen E.C."/>
        </authorList>
    </citation>
    <scope>NUCLEOTIDE SEQUENCE [LARGE SCALE GENOMIC DNA]</scope>
    <source>
        <strain evidence="2">QX1410_ONT</strain>
        <tissue evidence="2">Whole-organism</tissue>
    </source>
</reference>
<dbReference type="KEGG" id="cbr:CBG_17904"/>
<dbReference type="AlphaFoldDB" id="A0AAE8ZW06"/>
<gene>
    <name evidence="2" type="ORF">L3Y34_007139</name>
</gene>
<evidence type="ECO:0000259" key="1">
    <source>
        <dbReference type="Pfam" id="PF01827"/>
    </source>
</evidence>
<name>A0AAE8ZW06_CAEBR</name>